<gene>
    <name evidence="8" type="primary">ARL5C</name>
</gene>
<protein>
    <submittedName>
        <fullName evidence="8">ADP-ribosylation factor-like protein 5C</fullName>
    </submittedName>
</protein>
<evidence type="ECO:0000256" key="1">
    <source>
        <dbReference type="ARBA" id="ARBA00022741"/>
    </source>
</evidence>
<dbReference type="Proteomes" id="UP000504640">
    <property type="component" value="Unplaced"/>
</dbReference>
<dbReference type="PRINTS" id="PR00328">
    <property type="entry name" value="SAR1GTPBP"/>
</dbReference>
<keyword evidence="4" id="KW-0460">Magnesium</keyword>
<feature type="binding site" evidence="4">
    <location>
        <position position="90"/>
    </location>
    <ligand>
        <name>Mg(2+)</name>
        <dbReference type="ChEBI" id="CHEBI:18420"/>
    </ligand>
</feature>
<dbReference type="InterPro" id="IPR005225">
    <property type="entry name" value="Small_GTP-bd"/>
</dbReference>
<dbReference type="InterPro" id="IPR024156">
    <property type="entry name" value="Small_GTPase_ARF"/>
</dbReference>
<dbReference type="AlphaFoldDB" id="A0A6J3HXU6"/>
<dbReference type="RefSeq" id="XP_032135248.1">
    <property type="nucleotide sequence ID" value="XM_032279357.1"/>
</dbReference>
<name>A0A6J3HXU6_SAPAP</name>
<feature type="region of interest" description="Disordered" evidence="6">
    <location>
        <begin position="1"/>
        <end position="30"/>
    </location>
</feature>
<keyword evidence="2 3" id="KW-0342">GTP-binding</keyword>
<dbReference type="GeneID" id="116552608"/>
<accession>A0A6J3HXU6</accession>
<feature type="binding site" evidence="4">
    <location>
        <position position="107"/>
    </location>
    <ligand>
        <name>Mg(2+)</name>
        <dbReference type="ChEBI" id="CHEBI:18420"/>
    </ligand>
</feature>
<sequence length="205" mass="23208">MAMATSRAQNPEEWTWHSEEGELGSGSGRSAESPLFAVVEQFSRRTLEFSKGVGRAGGWNHPPHPLFLGPLGPWTEHKVIIVGLDNAGKTTILYQFLTNEVVHTCLTISSKVEEIIPRKTHFLMWDLVGQEALHSTWITYYSNTEFSIFVIDSTDRNWLLTAWAELYKMLAHKRLLWTVRLTPSSQLVAEKLNCIPWIPADSTAE</sequence>
<dbReference type="InterPro" id="IPR006689">
    <property type="entry name" value="Small_GTPase_ARF/SAR"/>
</dbReference>
<keyword evidence="7" id="KW-1185">Reference proteome</keyword>
<evidence type="ECO:0000256" key="4">
    <source>
        <dbReference type="PIRSR" id="PIRSR606689-2"/>
    </source>
</evidence>
<evidence type="ECO:0000313" key="7">
    <source>
        <dbReference type="Proteomes" id="UP000504640"/>
    </source>
</evidence>
<keyword evidence="1 3" id="KW-0547">Nucleotide-binding</keyword>
<evidence type="ECO:0000313" key="8">
    <source>
        <dbReference type="RefSeq" id="XP_032135248.1"/>
    </source>
</evidence>
<feature type="binding site" evidence="3">
    <location>
        <position position="129"/>
    </location>
    <ligand>
        <name>GTP</name>
        <dbReference type="ChEBI" id="CHEBI:37565"/>
    </ligand>
</feature>
<evidence type="ECO:0000256" key="2">
    <source>
        <dbReference type="ARBA" id="ARBA00023134"/>
    </source>
</evidence>
<proteinExistence type="inferred from homology"/>
<dbReference type="PANTHER" id="PTHR11711">
    <property type="entry name" value="ADP RIBOSYLATION FACTOR-RELATED"/>
    <property type="match status" value="1"/>
</dbReference>
<dbReference type="Pfam" id="PF00025">
    <property type="entry name" value="Arf"/>
    <property type="match status" value="1"/>
</dbReference>
<evidence type="ECO:0000256" key="5">
    <source>
        <dbReference type="RuleBase" id="RU003925"/>
    </source>
</evidence>
<dbReference type="NCBIfam" id="TIGR00231">
    <property type="entry name" value="small_GTP"/>
    <property type="match status" value="1"/>
</dbReference>
<dbReference type="GO" id="GO:0005525">
    <property type="term" value="F:GTP binding"/>
    <property type="evidence" value="ECO:0007669"/>
    <property type="project" value="UniProtKB-KW"/>
</dbReference>
<feature type="binding site" evidence="3">
    <location>
        <begin position="83"/>
        <end position="90"/>
    </location>
    <ligand>
        <name>GTP</name>
        <dbReference type="ChEBI" id="CHEBI:37565"/>
    </ligand>
</feature>
<dbReference type="CTD" id="390790"/>
<dbReference type="PROSITE" id="PS51417">
    <property type="entry name" value="ARF"/>
    <property type="match status" value="1"/>
</dbReference>
<dbReference type="InterPro" id="IPR027417">
    <property type="entry name" value="P-loop_NTPase"/>
</dbReference>
<dbReference type="GO" id="GO:0003924">
    <property type="term" value="F:GTPase activity"/>
    <property type="evidence" value="ECO:0007669"/>
    <property type="project" value="InterPro"/>
</dbReference>
<evidence type="ECO:0000256" key="6">
    <source>
        <dbReference type="SAM" id="MobiDB-lite"/>
    </source>
</evidence>
<keyword evidence="4" id="KW-0479">Metal-binding</keyword>
<reference evidence="8" key="1">
    <citation type="submission" date="2025-08" db="UniProtKB">
        <authorList>
            <consortium name="RefSeq"/>
        </authorList>
    </citation>
    <scope>IDENTIFICATION</scope>
    <source>
        <tissue evidence="8">Blood</tissue>
    </source>
</reference>
<dbReference type="SMART" id="SM00177">
    <property type="entry name" value="ARF"/>
    <property type="match status" value="1"/>
</dbReference>
<organism evidence="7 8">
    <name type="scientific">Sapajus apella</name>
    <name type="common">Brown-capped capuchin</name>
    <name type="synonym">Cebus apella</name>
    <dbReference type="NCBI Taxonomy" id="9515"/>
    <lineage>
        <taxon>Eukaryota</taxon>
        <taxon>Metazoa</taxon>
        <taxon>Chordata</taxon>
        <taxon>Craniata</taxon>
        <taxon>Vertebrata</taxon>
        <taxon>Euteleostomi</taxon>
        <taxon>Mammalia</taxon>
        <taxon>Eutheria</taxon>
        <taxon>Euarchontoglires</taxon>
        <taxon>Primates</taxon>
        <taxon>Haplorrhini</taxon>
        <taxon>Platyrrhini</taxon>
        <taxon>Cebidae</taxon>
        <taxon>Cebinae</taxon>
        <taxon>Sapajus</taxon>
    </lineage>
</organism>
<evidence type="ECO:0000256" key="3">
    <source>
        <dbReference type="PIRSR" id="PIRSR606689-1"/>
    </source>
</evidence>
<dbReference type="GO" id="GO:0046872">
    <property type="term" value="F:metal ion binding"/>
    <property type="evidence" value="ECO:0007669"/>
    <property type="project" value="UniProtKB-KW"/>
</dbReference>
<dbReference type="SUPFAM" id="SSF52540">
    <property type="entry name" value="P-loop containing nucleoside triphosphate hydrolases"/>
    <property type="match status" value="1"/>
</dbReference>
<dbReference type="Gene3D" id="3.40.50.300">
    <property type="entry name" value="P-loop containing nucleotide triphosphate hydrolases"/>
    <property type="match status" value="1"/>
</dbReference>
<comment type="similarity">
    <text evidence="5">Belongs to the small GTPase superfamily. Arf family.</text>
</comment>